<dbReference type="EMBL" id="FNNQ01000004">
    <property type="protein sequence ID" value="SDW59654.1"/>
    <property type="molecule type" value="Genomic_DNA"/>
</dbReference>
<reference evidence="2 3" key="1">
    <citation type="submission" date="2016-10" db="EMBL/GenBank/DDBJ databases">
        <authorList>
            <person name="de Groot N.N."/>
        </authorList>
    </citation>
    <scope>NUCLEOTIDE SEQUENCE [LARGE SCALE GENOMIC DNA]</scope>
    <source>
        <strain evidence="2 3">DSM 45610</strain>
    </source>
</reference>
<dbReference type="Pfam" id="PF09577">
    <property type="entry name" value="Spore_YpjB"/>
    <property type="match status" value="1"/>
</dbReference>
<sequence>MYRWFKRSWLIVLCCCIGWGWGLRDVEASDDPSSHWAKQASFIHNWVQEGNPSSYLKARSEMKKLAKSFSQADFSEMKVSVQGIRALSDSLVSMEGQLNRVMPQQGDTSEASTRLSLAFDALAHPNQPVWLQYESTFRSDIARVKKSLKNGEREAIKASLKGLIEHMKLVMPAIEVSRQPITVQKVRSVEQFFRSQLTKKGTISPSHLSEPLRNWEKMITPLIYGPEKDVVAFGMTNMPPIIPAATVLGTVIALVLGYVGWRNYRLGYRRVRGRL</sequence>
<keyword evidence="1" id="KW-0472">Membrane</keyword>
<evidence type="ECO:0000313" key="3">
    <source>
        <dbReference type="Proteomes" id="UP000198534"/>
    </source>
</evidence>
<dbReference type="STRING" id="1048340.SAMN05444487_104226"/>
<dbReference type="AlphaFoldDB" id="A0A1H2UVN4"/>
<evidence type="ECO:0000256" key="1">
    <source>
        <dbReference type="SAM" id="Phobius"/>
    </source>
</evidence>
<dbReference type="RefSeq" id="WP_091737685.1">
    <property type="nucleotide sequence ID" value="NZ_FNNQ01000004.1"/>
</dbReference>
<gene>
    <name evidence="2" type="ORF">SAMN05444487_104226</name>
</gene>
<name>A0A1H2UVN4_9BACL</name>
<dbReference type="OrthoDB" id="2464294at2"/>
<dbReference type="Proteomes" id="UP000198534">
    <property type="component" value="Unassembled WGS sequence"/>
</dbReference>
<proteinExistence type="predicted"/>
<keyword evidence="1" id="KW-0812">Transmembrane</keyword>
<keyword evidence="3" id="KW-1185">Reference proteome</keyword>
<evidence type="ECO:0000313" key="2">
    <source>
        <dbReference type="EMBL" id="SDW59654.1"/>
    </source>
</evidence>
<feature type="transmembrane region" description="Helical" evidence="1">
    <location>
        <begin position="241"/>
        <end position="261"/>
    </location>
</feature>
<keyword evidence="1" id="KW-1133">Transmembrane helix</keyword>
<accession>A0A1H2UVN4</accession>
<protein>
    <submittedName>
        <fullName evidence="2">Sporulation protein YpjB</fullName>
    </submittedName>
</protein>
<organism evidence="2 3">
    <name type="scientific">Marininema mesophilum</name>
    <dbReference type="NCBI Taxonomy" id="1048340"/>
    <lineage>
        <taxon>Bacteria</taxon>
        <taxon>Bacillati</taxon>
        <taxon>Bacillota</taxon>
        <taxon>Bacilli</taxon>
        <taxon>Bacillales</taxon>
        <taxon>Thermoactinomycetaceae</taxon>
        <taxon>Marininema</taxon>
    </lineage>
</organism>
<dbReference type="InterPro" id="IPR014231">
    <property type="entry name" value="Spore_YpjB"/>
</dbReference>